<dbReference type="InterPro" id="IPR006026">
    <property type="entry name" value="Peptidase_Metallo"/>
</dbReference>
<dbReference type="SUPFAM" id="SSF55486">
    <property type="entry name" value="Metalloproteases ('zincins'), catalytic domain"/>
    <property type="match status" value="1"/>
</dbReference>
<dbReference type="Gene3D" id="3.40.390.10">
    <property type="entry name" value="Collagenase (Catalytic Domain)"/>
    <property type="match status" value="1"/>
</dbReference>
<name>A0AAW2A7T9_CULAL</name>
<dbReference type="PANTHER" id="PTHR10127">
    <property type="entry name" value="DISCOIDIN, CUB, EGF, LAMININ , AND ZINC METALLOPROTEASE DOMAIN CONTAINING"/>
    <property type="match status" value="1"/>
</dbReference>
<evidence type="ECO:0000313" key="5">
    <source>
        <dbReference type="Proteomes" id="UP001479290"/>
    </source>
</evidence>
<keyword evidence="5" id="KW-1185">Reference proteome</keyword>
<keyword evidence="1 2" id="KW-0479">Metal-binding</keyword>
<dbReference type="EC" id="3.4.24.-" evidence="2"/>
<keyword evidence="1 2" id="KW-0378">Hydrolase</keyword>
<dbReference type="GO" id="GO:0004222">
    <property type="term" value="F:metalloendopeptidase activity"/>
    <property type="evidence" value="ECO:0007669"/>
    <property type="project" value="UniProtKB-UniRule"/>
</dbReference>
<sequence length="244" mass="27523">MMWFVLLVVCFYEGHVNSLKSGQPHLRIPSEIALDFEEDYAVQEGDLLLPSDRNAVEQLWPGVDGHLSVPYEIDSALEGRTEDILKALNMISEKTCIHFLPHTNETDYLHFEYGKGCASYVGCMGGEQPLLVGPLCKVGNICHEILHSLGLHHEHSRFDRDDHITIVFENIASGKEDNFMKKEGNTLGLKYDLESILHYGNKYFSSNGKPTILPKESGVKIGQRAYLSDLDVQKLRKLYHCGMS</sequence>
<dbReference type="CDD" id="cd04280">
    <property type="entry name" value="ZnMc_astacin_like"/>
    <property type="match status" value="1"/>
</dbReference>
<protein>
    <recommendedName>
        <fullName evidence="2">Metalloendopeptidase</fullName>
        <ecNumber evidence="2">3.4.24.-</ecNumber>
    </recommendedName>
</protein>
<dbReference type="PROSITE" id="PS51864">
    <property type="entry name" value="ASTACIN"/>
    <property type="match status" value="1"/>
</dbReference>
<feature type="active site" evidence="1">
    <location>
        <position position="144"/>
    </location>
</feature>
<keyword evidence="1 2" id="KW-0645">Protease</keyword>
<dbReference type="SMART" id="SM00235">
    <property type="entry name" value="ZnMc"/>
    <property type="match status" value="1"/>
</dbReference>
<dbReference type="EMBL" id="JAWDJR010000010">
    <property type="protein sequence ID" value="KAK9968659.1"/>
    <property type="molecule type" value="Genomic_DNA"/>
</dbReference>
<dbReference type="GO" id="GO:0006508">
    <property type="term" value="P:proteolysis"/>
    <property type="evidence" value="ECO:0007669"/>
    <property type="project" value="UniProtKB-KW"/>
</dbReference>
<keyword evidence="1 2" id="KW-0482">Metalloprotease</keyword>
<dbReference type="Proteomes" id="UP001479290">
    <property type="component" value="Unassembled WGS sequence"/>
</dbReference>
<dbReference type="PRINTS" id="PR00480">
    <property type="entry name" value="ASTACIN"/>
</dbReference>
<comment type="cofactor">
    <cofactor evidence="1 2">
        <name>Zn(2+)</name>
        <dbReference type="ChEBI" id="CHEBI:29105"/>
    </cofactor>
    <text evidence="1 2">Binds 1 zinc ion per subunit.</text>
</comment>
<evidence type="ECO:0000259" key="3">
    <source>
        <dbReference type="PROSITE" id="PS51864"/>
    </source>
</evidence>
<evidence type="ECO:0000256" key="2">
    <source>
        <dbReference type="RuleBase" id="RU361183"/>
    </source>
</evidence>
<dbReference type="InterPro" id="IPR024079">
    <property type="entry name" value="MetalloPept_cat_dom_sf"/>
</dbReference>
<keyword evidence="2" id="KW-0732">Signal</keyword>
<gene>
    <name evidence="4" type="ORF">ABG768_002974</name>
</gene>
<organism evidence="4 5">
    <name type="scientific">Culter alburnus</name>
    <name type="common">Topmouth culter</name>
    <dbReference type="NCBI Taxonomy" id="194366"/>
    <lineage>
        <taxon>Eukaryota</taxon>
        <taxon>Metazoa</taxon>
        <taxon>Chordata</taxon>
        <taxon>Craniata</taxon>
        <taxon>Vertebrata</taxon>
        <taxon>Euteleostomi</taxon>
        <taxon>Actinopterygii</taxon>
        <taxon>Neopterygii</taxon>
        <taxon>Teleostei</taxon>
        <taxon>Ostariophysi</taxon>
        <taxon>Cypriniformes</taxon>
        <taxon>Xenocyprididae</taxon>
        <taxon>Xenocypridinae</taxon>
        <taxon>Culter</taxon>
    </lineage>
</organism>
<feature type="chain" id="PRO_5043099315" description="Metalloendopeptidase" evidence="2">
    <location>
        <begin position="19"/>
        <end position="244"/>
    </location>
</feature>
<dbReference type="FunFam" id="3.40.390.10:FF:000065">
    <property type="entry name" value="Metalloendopeptidase"/>
    <property type="match status" value="1"/>
</dbReference>
<dbReference type="AlphaFoldDB" id="A0AAW2A7T9"/>
<feature type="binding site" evidence="1">
    <location>
        <position position="153"/>
    </location>
    <ligand>
        <name>Zn(2+)</name>
        <dbReference type="ChEBI" id="CHEBI:29105"/>
        <note>catalytic</note>
    </ligand>
</feature>
<dbReference type="GO" id="GO:0008270">
    <property type="term" value="F:zinc ion binding"/>
    <property type="evidence" value="ECO:0007669"/>
    <property type="project" value="UniProtKB-UniRule"/>
</dbReference>
<keyword evidence="1 2" id="KW-0862">Zinc</keyword>
<feature type="signal peptide" evidence="2">
    <location>
        <begin position="1"/>
        <end position="18"/>
    </location>
</feature>
<feature type="domain" description="Peptidase M12A" evidence="3">
    <location>
        <begin position="54"/>
        <end position="242"/>
    </location>
</feature>
<proteinExistence type="predicted"/>
<dbReference type="PANTHER" id="PTHR10127:SF870">
    <property type="entry name" value="METALLOENDOPEPTIDASE"/>
    <property type="match status" value="1"/>
</dbReference>
<evidence type="ECO:0000256" key="1">
    <source>
        <dbReference type="PROSITE-ProRule" id="PRU01211"/>
    </source>
</evidence>
<feature type="binding site" evidence="1">
    <location>
        <position position="147"/>
    </location>
    <ligand>
        <name>Zn(2+)</name>
        <dbReference type="ChEBI" id="CHEBI:29105"/>
        <note>catalytic</note>
    </ligand>
</feature>
<comment type="caution">
    <text evidence="4">The sequence shown here is derived from an EMBL/GenBank/DDBJ whole genome shotgun (WGS) entry which is preliminary data.</text>
</comment>
<dbReference type="InterPro" id="IPR034035">
    <property type="entry name" value="Astacin-like_dom"/>
</dbReference>
<dbReference type="Pfam" id="PF01400">
    <property type="entry name" value="Astacin"/>
    <property type="match status" value="1"/>
</dbReference>
<reference evidence="4 5" key="1">
    <citation type="submission" date="2024-05" db="EMBL/GenBank/DDBJ databases">
        <title>A high-quality chromosomal-level genome assembly of Topmouth culter (Culter alburnus).</title>
        <authorList>
            <person name="Zhao H."/>
        </authorList>
    </citation>
    <scope>NUCLEOTIDE SEQUENCE [LARGE SCALE GENOMIC DNA]</scope>
    <source>
        <strain evidence="4">CATC2023</strain>
        <tissue evidence="4">Muscle</tissue>
    </source>
</reference>
<dbReference type="InterPro" id="IPR001506">
    <property type="entry name" value="Peptidase_M12A"/>
</dbReference>
<accession>A0AAW2A7T9</accession>
<feature type="binding site" evidence="1">
    <location>
        <position position="143"/>
    </location>
    <ligand>
        <name>Zn(2+)</name>
        <dbReference type="ChEBI" id="CHEBI:29105"/>
        <note>catalytic</note>
    </ligand>
</feature>
<comment type="caution">
    <text evidence="1">Lacks conserved residue(s) required for the propagation of feature annotation.</text>
</comment>
<evidence type="ECO:0000313" key="4">
    <source>
        <dbReference type="EMBL" id="KAK9968659.1"/>
    </source>
</evidence>